<evidence type="ECO:0008006" key="4">
    <source>
        <dbReference type="Google" id="ProtNLM"/>
    </source>
</evidence>
<name>A0A914VIE4_9BILA</name>
<organism evidence="2 3">
    <name type="scientific">Plectus sambesii</name>
    <dbReference type="NCBI Taxonomy" id="2011161"/>
    <lineage>
        <taxon>Eukaryota</taxon>
        <taxon>Metazoa</taxon>
        <taxon>Ecdysozoa</taxon>
        <taxon>Nematoda</taxon>
        <taxon>Chromadorea</taxon>
        <taxon>Plectida</taxon>
        <taxon>Plectina</taxon>
        <taxon>Plectoidea</taxon>
        <taxon>Plectidae</taxon>
        <taxon>Plectus</taxon>
    </lineage>
</organism>
<feature type="signal peptide" evidence="1">
    <location>
        <begin position="1"/>
        <end position="17"/>
    </location>
</feature>
<dbReference type="PANTHER" id="PTHR34401">
    <property type="entry name" value="PROTEIN CBG12388-RELATED"/>
    <property type="match status" value="1"/>
</dbReference>
<evidence type="ECO:0000313" key="3">
    <source>
        <dbReference type="WBParaSite" id="PSAMB.scaffold199size66745.g3259.t1"/>
    </source>
</evidence>
<dbReference type="Proteomes" id="UP000887566">
    <property type="component" value="Unplaced"/>
</dbReference>
<accession>A0A914VIE4</accession>
<sequence>MICILILISLNIIAVHAQAPWNWRQSQGDAAVLGASIDAFQRQFEADKSRQTLPLSGQNGDGSNIASSFAQRDSSLQSPSSLSPLGNHFPSHNIRAQQGNRLVRQCSCDETSLCFDQLKIQTFQCSGNCMFNFNPVTNRPQDLGKCFEGQGDLMDQYMQCFKTQIKDRAGCVSTTNGPMIPWQNSSELFNRELIINLNSDNPWEKLLIGVLKNVFNCAKGYVNCVKQCINEKTASGVCLDQFGCQPLLPTGSNGNEMLHSCSKNFSLKKDAQEMCTCAVNAGLSDLTFYCPFIGLMDSGRK</sequence>
<evidence type="ECO:0000256" key="1">
    <source>
        <dbReference type="SAM" id="SignalP"/>
    </source>
</evidence>
<feature type="chain" id="PRO_5036790355" description="Domain of unknown function DB domain-containing protein" evidence="1">
    <location>
        <begin position="18"/>
        <end position="301"/>
    </location>
</feature>
<keyword evidence="2" id="KW-1185">Reference proteome</keyword>
<reference evidence="3" key="1">
    <citation type="submission" date="2022-11" db="UniProtKB">
        <authorList>
            <consortium name="WormBaseParasite"/>
        </authorList>
    </citation>
    <scope>IDENTIFICATION</scope>
</reference>
<dbReference type="PANTHER" id="PTHR34401:SF6">
    <property type="entry name" value="DUF19 DOMAIN-CONTAINING PROTEIN"/>
    <property type="match status" value="1"/>
</dbReference>
<dbReference type="WBParaSite" id="PSAMB.scaffold199size66745.g3259.t1">
    <property type="protein sequence ID" value="PSAMB.scaffold199size66745.g3259.t1"/>
    <property type="gene ID" value="PSAMB.scaffold199size66745.g3259"/>
</dbReference>
<proteinExistence type="predicted"/>
<dbReference type="AlphaFoldDB" id="A0A914VIE4"/>
<evidence type="ECO:0000313" key="2">
    <source>
        <dbReference type="Proteomes" id="UP000887566"/>
    </source>
</evidence>
<keyword evidence="1" id="KW-0732">Signal</keyword>
<protein>
    <recommendedName>
        <fullName evidence="4">Domain of unknown function DB domain-containing protein</fullName>
    </recommendedName>
</protein>